<keyword evidence="2" id="KW-1185">Reference proteome</keyword>
<name>N9Y2E4_9CLOT</name>
<comment type="caution">
    <text evidence="1">The sequence shown here is derived from an EMBL/GenBank/DDBJ whole genome shotgun (WGS) entry which is preliminary data.</text>
</comment>
<dbReference type="RefSeq" id="WP_002597748.1">
    <property type="nucleotide sequence ID" value="NZ_CAUWHC010000001.1"/>
</dbReference>
<evidence type="ECO:0000313" key="2">
    <source>
        <dbReference type="Proteomes" id="UP000013097"/>
    </source>
</evidence>
<sequence length="94" mass="11183">MALKNFTFGLFPDPLEYVGSITTSENIQLLRDLYEFLEKEEIPFDKRKKELAYRCEYKKENNISEYKVYDISDNLLNVIIIDNNNNTIELIRNP</sequence>
<organism evidence="1 2">
    <name type="scientific">Clostridium thermobutyricum</name>
    <dbReference type="NCBI Taxonomy" id="29372"/>
    <lineage>
        <taxon>Bacteria</taxon>
        <taxon>Bacillati</taxon>
        <taxon>Bacillota</taxon>
        <taxon>Clostridia</taxon>
        <taxon>Eubacteriales</taxon>
        <taxon>Clostridiaceae</taxon>
        <taxon>Clostridium</taxon>
    </lineage>
</organism>
<proteinExistence type="predicted"/>
<dbReference type="HOGENOM" id="CLU_2381099_0_0_9"/>
<accession>N9Y2E4</accession>
<dbReference type="PATRIC" id="fig|999411.4.peg.1222"/>
<evidence type="ECO:0000313" key="1">
    <source>
        <dbReference type="EMBL" id="ENZ02012.1"/>
    </source>
</evidence>
<dbReference type="Proteomes" id="UP000013097">
    <property type="component" value="Unassembled WGS sequence"/>
</dbReference>
<dbReference type="EMBL" id="AGYT01000008">
    <property type="protein sequence ID" value="ENZ02012.1"/>
    <property type="molecule type" value="Genomic_DNA"/>
</dbReference>
<reference evidence="1 2" key="1">
    <citation type="submission" date="2013-01" db="EMBL/GenBank/DDBJ databases">
        <title>The Genome Sequence of Clostridium colicanis 209318.</title>
        <authorList>
            <consortium name="The Broad Institute Genome Sequencing Platform"/>
            <person name="Earl A."/>
            <person name="Ward D."/>
            <person name="Feldgarden M."/>
            <person name="Gevers D."/>
            <person name="Courvalin P."/>
            <person name="Lambert T."/>
            <person name="Walker B."/>
            <person name="Young S.K."/>
            <person name="Zeng Q."/>
            <person name="Gargeya S."/>
            <person name="Fitzgerald M."/>
            <person name="Haas B."/>
            <person name="Abouelleil A."/>
            <person name="Alvarado L."/>
            <person name="Arachchi H.M."/>
            <person name="Berlin A.M."/>
            <person name="Chapman S.B."/>
            <person name="Dewar J."/>
            <person name="Goldberg J."/>
            <person name="Griggs A."/>
            <person name="Gujja S."/>
            <person name="Hansen M."/>
            <person name="Howarth C."/>
            <person name="Imamovic A."/>
            <person name="Larimer J."/>
            <person name="McCowan C."/>
            <person name="Murphy C."/>
            <person name="Neiman D."/>
            <person name="Pearson M."/>
            <person name="Priest M."/>
            <person name="Roberts A."/>
            <person name="Saif S."/>
            <person name="Shea T."/>
            <person name="Sisk P."/>
            <person name="Sykes S."/>
            <person name="Wortman J."/>
            <person name="Nusbaum C."/>
            <person name="Birren B."/>
        </authorList>
    </citation>
    <scope>NUCLEOTIDE SEQUENCE [LARGE SCALE GENOMIC DNA]</scope>
    <source>
        <strain evidence="1 2">209318</strain>
    </source>
</reference>
<dbReference type="AlphaFoldDB" id="N9Y2E4"/>
<protein>
    <submittedName>
        <fullName evidence="1">Uncharacterized protein</fullName>
    </submittedName>
</protein>
<gene>
    <name evidence="1" type="ORF">HMPREF1092_01247</name>
</gene>